<evidence type="ECO:0008006" key="3">
    <source>
        <dbReference type="Google" id="ProtNLM"/>
    </source>
</evidence>
<dbReference type="InterPro" id="IPR011231">
    <property type="entry name" value="Phage_VT1-Sakai_H0018"/>
</dbReference>
<proteinExistence type="predicted"/>
<evidence type="ECO:0000313" key="2">
    <source>
        <dbReference type="Proteomes" id="UP000827556"/>
    </source>
</evidence>
<dbReference type="Proteomes" id="UP000827556">
    <property type="component" value="Segment"/>
</dbReference>
<dbReference type="Pfam" id="PF09956">
    <property type="entry name" value="Phage_cement_2"/>
    <property type="match status" value="1"/>
</dbReference>
<organism evidence="1 2">
    <name type="scientific">Methanoculleus virus Blf4</name>
    <dbReference type="NCBI Taxonomy" id="3070925"/>
    <lineage>
        <taxon>Viruses</taxon>
        <taxon>Duplodnaviria</taxon>
        <taxon>Heunggongvirae</taxon>
        <taxon>Uroviricota</taxon>
        <taxon>Caudoviricetes</taxon>
        <taxon>Pungoviridae</taxon>
        <taxon>Flagovirus</taxon>
        <taxon>Flagovirus limi</taxon>
    </lineage>
</organism>
<sequence>MAKNEVYYPGDTLPLPVPAGTKSGDPVVIGTIAGVALEDRDAAGNAPVRVKGVFNLSVTGHDGSKTAAIAVGDTVYYTAPSGGTPAIIDANASTGAEFGVALKAIAKGDTDAVVATIPVALKGGI</sequence>
<dbReference type="EMBL" id="MZ171369">
    <property type="protein sequence ID" value="QXM18630.1"/>
    <property type="molecule type" value="Genomic_DNA"/>
</dbReference>
<reference evidence="2" key="1">
    <citation type="submission" date="2021-05" db="EMBL/GenBank/DDBJ databases">
        <authorList>
            <person name="Kupczok A."/>
            <person name="Weidenbach K."/>
            <person name="Wolf S."/>
            <person name="Fischer M.A."/>
            <person name="Kern T."/>
            <person name="Reetz J."/>
            <person name="Urbanska N."/>
            <person name="Kunzel S."/>
            <person name="Schmitz R.A."/>
            <person name="Rother M."/>
        </authorList>
    </citation>
    <scope>NUCLEOTIDE SEQUENCE [LARGE SCALE GENOMIC DNA]</scope>
</reference>
<name>A0AA48X5D6_9CAUD</name>
<evidence type="ECO:0000313" key="1">
    <source>
        <dbReference type="EMBL" id="QXM18630.1"/>
    </source>
</evidence>
<accession>A0AA48X5D6</accession>
<keyword evidence="2" id="KW-1185">Reference proteome</keyword>
<protein>
    <recommendedName>
        <fullName evidence="3">DUF2190 family protein</fullName>
    </recommendedName>
</protein>